<reference evidence="2 3" key="1">
    <citation type="submission" date="2018-11" db="EMBL/GenBank/DDBJ databases">
        <authorList>
            <consortium name="Pathogen Informatics"/>
        </authorList>
    </citation>
    <scope>NUCLEOTIDE SEQUENCE [LARGE SCALE GENOMIC DNA]</scope>
</reference>
<evidence type="ECO:0000256" key="1">
    <source>
        <dbReference type="SAM" id="MobiDB-lite"/>
    </source>
</evidence>
<dbReference type="AlphaFoldDB" id="A0A3P6SPF8"/>
<organism evidence="2 3">
    <name type="scientific">Cylicostephanus goldi</name>
    <name type="common">Nematode worm</name>
    <dbReference type="NCBI Taxonomy" id="71465"/>
    <lineage>
        <taxon>Eukaryota</taxon>
        <taxon>Metazoa</taxon>
        <taxon>Ecdysozoa</taxon>
        <taxon>Nematoda</taxon>
        <taxon>Chromadorea</taxon>
        <taxon>Rhabditida</taxon>
        <taxon>Rhabditina</taxon>
        <taxon>Rhabditomorpha</taxon>
        <taxon>Strongyloidea</taxon>
        <taxon>Strongylidae</taxon>
        <taxon>Cylicostephanus</taxon>
    </lineage>
</organism>
<proteinExistence type="predicted"/>
<gene>
    <name evidence="2" type="ORF">CGOC_LOCUS3356</name>
</gene>
<evidence type="ECO:0000313" key="2">
    <source>
        <dbReference type="EMBL" id="VDK55568.1"/>
    </source>
</evidence>
<dbReference type="Proteomes" id="UP000271889">
    <property type="component" value="Unassembled WGS sequence"/>
</dbReference>
<accession>A0A3P6SPF8</accession>
<evidence type="ECO:0000313" key="3">
    <source>
        <dbReference type="Proteomes" id="UP000271889"/>
    </source>
</evidence>
<feature type="compositionally biased region" description="Low complexity" evidence="1">
    <location>
        <begin position="9"/>
        <end position="18"/>
    </location>
</feature>
<feature type="compositionally biased region" description="Basic and acidic residues" evidence="1">
    <location>
        <begin position="227"/>
        <end position="241"/>
    </location>
</feature>
<feature type="region of interest" description="Disordered" evidence="1">
    <location>
        <begin position="143"/>
        <end position="316"/>
    </location>
</feature>
<feature type="region of interest" description="Disordered" evidence="1">
    <location>
        <begin position="1"/>
        <end position="20"/>
    </location>
</feature>
<keyword evidence="3" id="KW-1185">Reference proteome</keyword>
<protein>
    <submittedName>
        <fullName evidence="2">Uncharacterized protein</fullName>
    </submittedName>
</protein>
<feature type="compositionally biased region" description="Basic and acidic residues" evidence="1">
    <location>
        <begin position="152"/>
        <end position="192"/>
    </location>
</feature>
<feature type="non-terminal residue" evidence="2">
    <location>
        <position position="316"/>
    </location>
</feature>
<dbReference type="EMBL" id="UYRV01008423">
    <property type="protein sequence ID" value="VDK55568.1"/>
    <property type="molecule type" value="Genomic_DNA"/>
</dbReference>
<feature type="compositionally biased region" description="Polar residues" evidence="1">
    <location>
        <begin position="194"/>
        <end position="210"/>
    </location>
</feature>
<feature type="compositionally biased region" description="Basic and acidic residues" evidence="1">
    <location>
        <begin position="281"/>
        <end position="290"/>
    </location>
</feature>
<sequence>MNSFDSVGSSAFHSFSSAETPTVSAEEHDCTILSVSAADDNCGVENSFFKEGPSMEIGIDQSSAEMVFNNQVNSYCKTEDRNRHETSAAVREEVERTTAKDVLKKTTILKKRANVVESAASIEGTGESIDDTSKTMELRNATETLNSSATVGKKEQTENDSRFSTTTEERKRLQDAKGAEIRSSMVKKDAAKLENTSADVQDSKMQNMIEDNTLLEQAAGELVGTKTGDDRVPVGKEEGASKSKMSQKSTDMKMTESSLGAKSKKASVKEEKITKMPSKSPKVEVEHDNGVEASVPQLKKQEEASGVQDDVAQSVN</sequence>
<name>A0A3P6SPF8_CYLGO</name>